<evidence type="ECO:0000256" key="4">
    <source>
        <dbReference type="ARBA" id="ARBA00022692"/>
    </source>
</evidence>
<accession>A0A0P0YZN3</accession>
<name>A0A0P0YZN3_9HYPH</name>
<evidence type="ECO:0000256" key="1">
    <source>
        <dbReference type="ARBA" id="ARBA00004429"/>
    </source>
</evidence>
<feature type="transmembrane region" description="Helical" evidence="7">
    <location>
        <begin position="275"/>
        <end position="296"/>
    </location>
</feature>
<dbReference type="PANTHER" id="PTHR33362:SF5">
    <property type="entry name" value="C4-DICARBOXYLATE TRAP TRANSPORTER LARGE PERMEASE PROTEIN DCTM"/>
    <property type="match status" value="1"/>
</dbReference>
<keyword evidence="3 7" id="KW-0997">Cell inner membrane</keyword>
<evidence type="ECO:0000256" key="2">
    <source>
        <dbReference type="ARBA" id="ARBA00022475"/>
    </source>
</evidence>
<dbReference type="PIRSF" id="PIRSF006066">
    <property type="entry name" value="HI0050"/>
    <property type="match status" value="1"/>
</dbReference>
<dbReference type="GO" id="GO:0005886">
    <property type="term" value="C:plasma membrane"/>
    <property type="evidence" value="ECO:0007669"/>
    <property type="project" value="UniProtKB-SubCell"/>
</dbReference>
<feature type="transmembrane region" description="Helical" evidence="7">
    <location>
        <begin position="139"/>
        <end position="163"/>
    </location>
</feature>
<feature type="transmembrane region" description="Helical" evidence="7">
    <location>
        <begin position="94"/>
        <end position="118"/>
    </location>
</feature>
<feature type="transmembrane region" description="Helical" evidence="7">
    <location>
        <begin position="371"/>
        <end position="390"/>
    </location>
</feature>
<feature type="transmembrane region" description="Helical" evidence="7">
    <location>
        <begin position="402"/>
        <end position="424"/>
    </location>
</feature>
<sequence length="429" mass="45032">MTLALLAIMLLVLIVIGAPIAFALLITGTAGLLLQLGLNPTLGILQTSPYRSSASFLLTTIPMFILMAEFLAGGRMAQDIFRAGHYWLGHLRGGMAVATTLASALLAALLGSSPAAAATMSSIAVPEMRKYGYDDRLSLGIVASAGTLAVIIPPSVILILYGILTESSIGRLFVAGLIPGIMTATGYILLVNIWARVEPSVAPTAEKKFTREEKMGSLKPIWPAILLIAVVLGGIYSGFVTPTEAGAVGAAGAFVIGILFSGLRRKGIIGALERASKTTAMIFAIIIAASIFGYYLTSTQIAQDTIRWVQASGMPTTAVLVAVLLVYLVLGAFLDPVSILVLTLPLAFPLIISLGYDAIWFGIIATKMVEIGLVTPPVGINVFVTAGAVNADLKDAFKGASLFILVDVIVVILLILFPQIVTFLPDLMF</sequence>
<comment type="subcellular location">
    <subcellularLocation>
        <location evidence="1 7">Cell inner membrane</location>
        <topology evidence="1 7">Multi-pass membrane protein</topology>
    </subcellularLocation>
</comment>
<dbReference type="GO" id="GO:0022857">
    <property type="term" value="F:transmembrane transporter activity"/>
    <property type="evidence" value="ECO:0007669"/>
    <property type="project" value="UniProtKB-UniRule"/>
</dbReference>
<keyword evidence="5 7" id="KW-1133">Transmembrane helix</keyword>
<dbReference type="RefSeq" id="WP_024352314.1">
    <property type="nucleotide sequence ID" value="NZ_BBWN01000016.1"/>
</dbReference>
<comment type="similarity">
    <text evidence="7">Belongs to the TRAP transporter large permease family.</text>
</comment>
<feature type="transmembrane region" description="Helical" evidence="7">
    <location>
        <begin position="6"/>
        <end position="34"/>
    </location>
</feature>
<evidence type="ECO:0000313" key="9">
    <source>
        <dbReference type="EMBL" id="BAT27147.1"/>
    </source>
</evidence>
<evidence type="ECO:0000256" key="7">
    <source>
        <dbReference type="RuleBase" id="RU369079"/>
    </source>
</evidence>
<proteinExistence type="inferred from homology"/>
<dbReference type="Pfam" id="PF06808">
    <property type="entry name" value="DctM"/>
    <property type="match status" value="1"/>
</dbReference>
<protein>
    <recommendedName>
        <fullName evidence="7">TRAP transporter large permease protein</fullName>
    </recommendedName>
</protein>
<keyword evidence="6 7" id="KW-0472">Membrane</keyword>
<keyword evidence="7" id="KW-0813">Transport</keyword>
<evidence type="ECO:0000256" key="3">
    <source>
        <dbReference type="ARBA" id="ARBA00022519"/>
    </source>
</evidence>
<feature type="transmembrane region" description="Helical" evidence="7">
    <location>
        <begin position="316"/>
        <end position="334"/>
    </location>
</feature>
<comment type="subunit">
    <text evidence="7">The complex comprises the extracytoplasmic solute receptor protein and the two transmembrane proteins.</text>
</comment>
<dbReference type="InterPro" id="IPR010656">
    <property type="entry name" value="DctM"/>
</dbReference>
<evidence type="ECO:0000256" key="6">
    <source>
        <dbReference type="ARBA" id="ARBA00023136"/>
    </source>
</evidence>
<feature type="transmembrane region" description="Helical" evidence="7">
    <location>
        <begin position="169"/>
        <end position="190"/>
    </location>
</feature>
<evidence type="ECO:0000259" key="8">
    <source>
        <dbReference type="Pfam" id="PF06808"/>
    </source>
</evidence>
<dbReference type="NCBIfam" id="TIGR00786">
    <property type="entry name" value="dctM"/>
    <property type="match status" value="1"/>
</dbReference>
<comment type="function">
    <text evidence="7">Part of the tripartite ATP-independent periplasmic (TRAP) transport system.</text>
</comment>
<feature type="domain" description="TRAP C4-dicarboxylate transport system permease DctM subunit" evidence="8">
    <location>
        <begin position="8"/>
        <end position="420"/>
    </location>
</feature>
<feature type="transmembrane region" description="Helical" evidence="7">
    <location>
        <begin position="55"/>
        <end position="74"/>
    </location>
</feature>
<feature type="transmembrane region" description="Helical" evidence="7">
    <location>
        <begin position="245"/>
        <end position="263"/>
    </location>
</feature>
<dbReference type="AlphaFoldDB" id="A0A0P0YZN3"/>
<feature type="transmembrane region" description="Helical" evidence="7">
    <location>
        <begin position="221"/>
        <end position="239"/>
    </location>
</feature>
<dbReference type="EMBL" id="LC066374">
    <property type="protein sequence ID" value="BAT27147.1"/>
    <property type="molecule type" value="Genomic_DNA"/>
</dbReference>
<reference evidence="9" key="1">
    <citation type="journal article" date="2015" name="Proc. Natl. Acad. Sci. U.S.A.">
        <title>Bacterial clade with the ribosomal RNA operon on a small plasmid rather than the chromosome.</title>
        <authorList>
            <person name="Anda M."/>
            <person name="Ohtsubo Y."/>
            <person name="Okubo T."/>
            <person name="Sugawara M."/>
            <person name="Nagata Y."/>
            <person name="Tsuda M."/>
            <person name="Minamisawa K."/>
            <person name="Mitsui H."/>
        </authorList>
    </citation>
    <scope>NUCLEOTIDE SEQUENCE</scope>
    <source>
        <strain evidence="9">DSM 14790</strain>
    </source>
</reference>
<dbReference type="InterPro" id="IPR004681">
    <property type="entry name" value="TRAP_DctM"/>
</dbReference>
<keyword evidence="2" id="KW-1003">Cell membrane</keyword>
<dbReference type="PANTHER" id="PTHR33362">
    <property type="entry name" value="SIALIC ACID TRAP TRANSPORTER PERMEASE PROTEIN SIAT-RELATED"/>
    <property type="match status" value="1"/>
</dbReference>
<feature type="transmembrane region" description="Helical" evidence="7">
    <location>
        <begin position="346"/>
        <end position="365"/>
    </location>
</feature>
<organism evidence="9">
    <name type="scientific">Aurantimonas coralicida</name>
    <dbReference type="NCBI Taxonomy" id="182270"/>
    <lineage>
        <taxon>Bacteria</taxon>
        <taxon>Pseudomonadati</taxon>
        <taxon>Pseudomonadota</taxon>
        <taxon>Alphaproteobacteria</taxon>
        <taxon>Hyphomicrobiales</taxon>
        <taxon>Aurantimonadaceae</taxon>
        <taxon>Aurantimonas</taxon>
    </lineage>
</organism>
<keyword evidence="4 7" id="KW-0812">Transmembrane</keyword>
<evidence type="ECO:0000256" key="5">
    <source>
        <dbReference type="ARBA" id="ARBA00022989"/>
    </source>
</evidence>